<sequence length="324" mass="36034">MKAVVLAGGYATRLWPITRSRPKMFLPLGDTTVVDRIYAKLEAEKRIDEVYVSTNERFLADFEAHLVDTGYDKPRLSVEETHEEAKKFGVVGGLEQLIEREGIDDDLLVIAGDNVFDFDIGDFLEYFERRDGLTIAAYDVDEPERATSYGVVELEDDRVVDFQEKPNEPVGTRVSVGCYAFSRETLPLFSTYLEAGNDPDEPGWFVEWLHPREPTYAYAFDGTWFDVGTLESYLDAVAWRLDGESLIADDARLENTTVGSAVHVMSSATLVDMDVERAVIFPDVTLEATTVRGSVVDEGATIAGIDLHDAMIGAYTRIPDTSSG</sequence>
<geneLocation type="plasmid" evidence="2 3">
    <name>unnamed1</name>
</geneLocation>
<dbReference type="InterPro" id="IPR005835">
    <property type="entry name" value="NTP_transferase_dom"/>
</dbReference>
<dbReference type="Gene3D" id="3.90.550.10">
    <property type="entry name" value="Spore Coat Polysaccharide Biosynthesis Protein SpsA, Chain A"/>
    <property type="match status" value="1"/>
</dbReference>
<accession>A0A9E7NCT9</accession>
<dbReference type="InterPro" id="IPR029044">
    <property type="entry name" value="Nucleotide-diphossugar_trans"/>
</dbReference>
<feature type="domain" description="Nucleotidyl transferase" evidence="1">
    <location>
        <begin position="2"/>
        <end position="237"/>
    </location>
</feature>
<name>A0A9E7NCT9_9EURY</name>
<dbReference type="GeneID" id="73292238"/>
<dbReference type="EMBL" id="CP100356">
    <property type="protein sequence ID" value="UTF55560.1"/>
    <property type="molecule type" value="Genomic_DNA"/>
</dbReference>
<proteinExistence type="predicted"/>
<keyword evidence="2" id="KW-0614">Plasmid</keyword>
<dbReference type="Proteomes" id="UP001056855">
    <property type="component" value="Plasmid unnamed1"/>
</dbReference>
<dbReference type="AlphaFoldDB" id="A0A9E7NCT9"/>
<dbReference type="RefSeq" id="WP_254160720.1">
    <property type="nucleotide sequence ID" value="NZ_CP100356.1"/>
</dbReference>
<dbReference type="SUPFAM" id="SSF53448">
    <property type="entry name" value="Nucleotide-diphospho-sugar transferases"/>
    <property type="match status" value="1"/>
</dbReference>
<keyword evidence="3" id="KW-1185">Reference proteome</keyword>
<dbReference type="PANTHER" id="PTHR42883:SF2">
    <property type="entry name" value="THYMIDYLYLTRANSFERASE"/>
    <property type="match status" value="1"/>
</dbReference>
<evidence type="ECO:0000259" key="1">
    <source>
        <dbReference type="Pfam" id="PF00483"/>
    </source>
</evidence>
<dbReference type="CDD" id="cd04181">
    <property type="entry name" value="NTP_transferase"/>
    <property type="match status" value="1"/>
</dbReference>
<gene>
    <name evidence="2" type="ORF">NGM29_19290</name>
</gene>
<protein>
    <submittedName>
        <fullName evidence="2">NDP-sugar synthase</fullName>
    </submittedName>
</protein>
<dbReference type="KEGG" id="sawl:NGM29_19290"/>
<organism evidence="2 3">
    <name type="scientific">Natronosalvus rutilus</name>
    <dbReference type="NCBI Taxonomy" id="2953753"/>
    <lineage>
        <taxon>Archaea</taxon>
        <taxon>Methanobacteriati</taxon>
        <taxon>Methanobacteriota</taxon>
        <taxon>Stenosarchaea group</taxon>
        <taxon>Halobacteria</taxon>
        <taxon>Halobacteriales</taxon>
        <taxon>Natrialbaceae</taxon>
        <taxon>Natronosalvus</taxon>
    </lineage>
</organism>
<evidence type="ECO:0000313" key="3">
    <source>
        <dbReference type="Proteomes" id="UP001056855"/>
    </source>
</evidence>
<dbReference type="PANTHER" id="PTHR42883">
    <property type="entry name" value="GLUCOSE-1-PHOSPHATE THYMIDYLTRANSFERASE"/>
    <property type="match status" value="1"/>
</dbReference>
<reference evidence="2" key="1">
    <citation type="submission" date="2022-06" db="EMBL/GenBank/DDBJ databases">
        <title>Diverse halophilic archaea isolated from saline environments.</title>
        <authorList>
            <person name="Cui H.-L."/>
        </authorList>
    </citation>
    <scope>NUCLEOTIDE SEQUENCE</scope>
    <source>
        <strain evidence="2">WLHS1</strain>
        <plasmid evidence="2">unnamed1</plasmid>
    </source>
</reference>
<evidence type="ECO:0000313" key="2">
    <source>
        <dbReference type="EMBL" id="UTF55560.1"/>
    </source>
</evidence>
<dbReference type="Pfam" id="PF00483">
    <property type="entry name" value="NTP_transferase"/>
    <property type="match status" value="1"/>
</dbReference>